<feature type="chain" id="PRO_5008533929" evidence="8">
    <location>
        <begin position="22"/>
        <end position="402"/>
    </location>
</feature>
<keyword evidence="3" id="KW-0479">Metal-binding</keyword>
<dbReference type="CDD" id="cd12797">
    <property type="entry name" value="M23_peptidase"/>
    <property type="match status" value="1"/>
</dbReference>
<evidence type="ECO:0000256" key="3">
    <source>
        <dbReference type="ARBA" id="ARBA00022723"/>
    </source>
</evidence>
<keyword evidence="6" id="KW-0482">Metalloprotease</keyword>
<comment type="cofactor">
    <cofactor evidence="1">
        <name>Zn(2+)</name>
        <dbReference type="ChEBI" id="CHEBI:29105"/>
    </cofactor>
</comment>
<evidence type="ECO:0000256" key="8">
    <source>
        <dbReference type="SAM" id="SignalP"/>
    </source>
</evidence>
<keyword evidence="7" id="KW-0175">Coiled coil</keyword>
<gene>
    <name evidence="10" type="primary">envC</name>
    <name evidence="10" type="ORF">A6F68_00430</name>
</gene>
<dbReference type="RefSeq" id="WP_232308182.1">
    <property type="nucleotide sequence ID" value="NZ_CP016591.1"/>
</dbReference>
<dbReference type="Gene3D" id="2.70.70.10">
    <property type="entry name" value="Glucose Permease (Domain IIA)"/>
    <property type="match status" value="1"/>
</dbReference>
<keyword evidence="2" id="KW-0645">Protease</keyword>
<keyword evidence="4 10" id="KW-0378">Hydrolase</keyword>
<reference evidence="10 11" key="1">
    <citation type="submission" date="2016-07" db="EMBL/GenBank/DDBJ databases">
        <title>Complete genome sequence of Altererythrobacter dongtanensis KCTC 22672, a type strain with esterase isolated from tidal flat.</title>
        <authorList>
            <person name="Cheng H."/>
            <person name="Wu Y.-H."/>
            <person name="Zhou P."/>
            <person name="Huo Y.-Y."/>
            <person name="Wang C.-S."/>
            <person name="Xu X.-W."/>
        </authorList>
    </citation>
    <scope>NUCLEOTIDE SEQUENCE [LARGE SCALE GENOMIC DNA]</scope>
    <source>
        <strain evidence="10 11">KCTC 22672</strain>
    </source>
</reference>
<dbReference type="InterPro" id="IPR050570">
    <property type="entry name" value="Cell_wall_metabolism_enzyme"/>
</dbReference>
<feature type="signal peptide" evidence="8">
    <location>
        <begin position="1"/>
        <end position="21"/>
    </location>
</feature>
<dbReference type="SUPFAM" id="SSF51261">
    <property type="entry name" value="Duplicated hybrid motif"/>
    <property type="match status" value="1"/>
</dbReference>
<dbReference type="Pfam" id="PF01551">
    <property type="entry name" value="Peptidase_M23"/>
    <property type="match status" value="1"/>
</dbReference>
<dbReference type="PANTHER" id="PTHR21666">
    <property type="entry name" value="PEPTIDASE-RELATED"/>
    <property type="match status" value="1"/>
</dbReference>
<evidence type="ECO:0000259" key="9">
    <source>
        <dbReference type="Pfam" id="PF01551"/>
    </source>
</evidence>
<evidence type="ECO:0000256" key="5">
    <source>
        <dbReference type="ARBA" id="ARBA00022833"/>
    </source>
</evidence>
<feature type="domain" description="M23ase beta-sheet core" evidence="9">
    <location>
        <begin position="308"/>
        <end position="397"/>
    </location>
</feature>
<evidence type="ECO:0000256" key="2">
    <source>
        <dbReference type="ARBA" id="ARBA00022670"/>
    </source>
</evidence>
<evidence type="ECO:0000313" key="10">
    <source>
        <dbReference type="EMBL" id="ANY18965.1"/>
    </source>
</evidence>
<proteinExistence type="predicted"/>
<dbReference type="KEGG" id="ado:A6F68_00430"/>
<evidence type="ECO:0000256" key="1">
    <source>
        <dbReference type="ARBA" id="ARBA00001947"/>
    </source>
</evidence>
<dbReference type="GO" id="GO:0006508">
    <property type="term" value="P:proteolysis"/>
    <property type="evidence" value="ECO:0007669"/>
    <property type="project" value="UniProtKB-KW"/>
</dbReference>
<keyword evidence="8" id="KW-0732">Signal</keyword>
<dbReference type="AlphaFoldDB" id="A0A1B2AA85"/>
<protein>
    <submittedName>
        <fullName evidence="10">Murein hydrolase activator EnvC</fullName>
    </submittedName>
</protein>
<dbReference type="InterPro" id="IPR016047">
    <property type="entry name" value="M23ase_b-sheet_dom"/>
</dbReference>
<dbReference type="GO" id="GO:0004222">
    <property type="term" value="F:metalloendopeptidase activity"/>
    <property type="evidence" value="ECO:0007669"/>
    <property type="project" value="TreeGrafter"/>
</dbReference>
<feature type="coiled-coil region" evidence="7">
    <location>
        <begin position="37"/>
        <end position="92"/>
    </location>
</feature>
<evidence type="ECO:0000256" key="6">
    <source>
        <dbReference type="ARBA" id="ARBA00023049"/>
    </source>
</evidence>
<name>A0A1B2AA85_9SPHN</name>
<organism evidence="10 11">
    <name type="scientific">Tsuneonella dongtanensis</name>
    <dbReference type="NCBI Taxonomy" id="692370"/>
    <lineage>
        <taxon>Bacteria</taxon>
        <taxon>Pseudomonadati</taxon>
        <taxon>Pseudomonadota</taxon>
        <taxon>Alphaproteobacteria</taxon>
        <taxon>Sphingomonadales</taxon>
        <taxon>Erythrobacteraceae</taxon>
        <taxon>Tsuneonella</taxon>
    </lineage>
</organism>
<dbReference type="InterPro" id="IPR011055">
    <property type="entry name" value="Dup_hybrid_motif"/>
</dbReference>
<keyword evidence="5" id="KW-0862">Zinc</keyword>
<sequence length="402" mass="42073">MRHLFPISALCVAGLAAAVLAQGDARFADAAETRAALASAREQARNAGARAAELEVEARGTRAAAEKTAREAAALAARIQQTEAQIAAARARSLIARAEQDRLEKRLAARQGPLLRLTAGLQKLARRPLAVAVLRPGSLRETVYLRAMLETTLPEVRRRTSALRGEIDRARAIESEALAAYSALKSGERQLAERRTRLAALETRQRLASRRAGGAAAREAERALALAEEARDLDGLVDRLDAAGSLRKELAALPGPLLRPPRPGASEVLIDSSPPPSLVSTAAPRFLIPVAGRTVTGFGAVDDGGARSRGIALAPAAGAQVISPAAGRVAFAGPFSGFGRIVIIEHAGGYTSLVTGLARTDVDVGEELVRGSPLGVAGGRSPVVGFELRRAGEPVNPVEYVR</sequence>
<dbReference type="GO" id="GO:0046872">
    <property type="term" value="F:metal ion binding"/>
    <property type="evidence" value="ECO:0007669"/>
    <property type="project" value="UniProtKB-KW"/>
</dbReference>
<accession>A0A1B2AA85</accession>
<evidence type="ECO:0000256" key="7">
    <source>
        <dbReference type="SAM" id="Coils"/>
    </source>
</evidence>
<keyword evidence="11" id="KW-1185">Reference proteome</keyword>
<dbReference type="PANTHER" id="PTHR21666:SF288">
    <property type="entry name" value="CELL DIVISION PROTEIN YTFB"/>
    <property type="match status" value="1"/>
</dbReference>
<dbReference type="PATRIC" id="fig|692370.5.peg.442"/>
<dbReference type="EMBL" id="CP016591">
    <property type="protein sequence ID" value="ANY18965.1"/>
    <property type="molecule type" value="Genomic_DNA"/>
</dbReference>
<dbReference type="STRING" id="692370.A6F68_00430"/>
<evidence type="ECO:0000256" key="4">
    <source>
        <dbReference type="ARBA" id="ARBA00022801"/>
    </source>
</evidence>
<evidence type="ECO:0000313" key="11">
    <source>
        <dbReference type="Proteomes" id="UP000092932"/>
    </source>
</evidence>
<dbReference type="Proteomes" id="UP000092932">
    <property type="component" value="Chromosome"/>
</dbReference>